<organism evidence="1 2">
    <name type="scientific">Paenibacillus brevis</name>
    <dbReference type="NCBI Taxonomy" id="2841508"/>
    <lineage>
        <taxon>Bacteria</taxon>
        <taxon>Bacillati</taxon>
        <taxon>Bacillota</taxon>
        <taxon>Bacilli</taxon>
        <taxon>Bacillales</taxon>
        <taxon>Paenibacillaceae</taxon>
        <taxon>Paenibacillus</taxon>
    </lineage>
</organism>
<dbReference type="EMBL" id="JAHLQJ010000001">
    <property type="protein sequence ID" value="MBU5670304.1"/>
    <property type="molecule type" value="Genomic_DNA"/>
</dbReference>
<evidence type="ECO:0000313" key="2">
    <source>
        <dbReference type="Proteomes" id="UP000743001"/>
    </source>
</evidence>
<comment type="caution">
    <text evidence="1">The sequence shown here is derived from an EMBL/GenBank/DDBJ whole genome shotgun (WGS) entry which is preliminary data.</text>
</comment>
<gene>
    <name evidence="1" type="ORF">KQJ23_00535</name>
</gene>
<accession>A0ABS6FJH0</accession>
<protein>
    <submittedName>
        <fullName evidence="1">Uncharacterized protein</fullName>
    </submittedName>
</protein>
<dbReference type="Proteomes" id="UP000743001">
    <property type="component" value="Unassembled WGS sequence"/>
</dbReference>
<dbReference type="RefSeq" id="WP_216476641.1">
    <property type="nucleotide sequence ID" value="NZ_JAHLQJ010000001.1"/>
</dbReference>
<reference evidence="1 2" key="1">
    <citation type="submission" date="2021-06" db="EMBL/GenBank/DDBJ databases">
        <authorList>
            <person name="Sun Q."/>
            <person name="Li D."/>
        </authorList>
    </citation>
    <scope>NUCLEOTIDE SEQUENCE [LARGE SCALE GENOMIC DNA]</scope>
    <source>
        <strain evidence="1 2">MSJ-6</strain>
    </source>
</reference>
<proteinExistence type="predicted"/>
<name>A0ABS6FJH0_9BACL</name>
<keyword evidence="2" id="KW-1185">Reference proteome</keyword>
<evidence type="ECO:0000313" key="1">
    <source>
        <dbReference type="EMBL" id="MBU5670304.1"/>
    </source>
</evidence>
<sequence>MPWQTRVAARSDRSGGSALLRLLYWQNLSNQEDLLREMKIREEDEE</sequence>